<reference evidence="3" key="1">
    <citation type="submission" date="2015-05" db="EMBL/GenBank/DDBJ databases">
        <authorList>
            <person name="Wang D.B."/>
            <person name="Wang M."/>
        </authorList>
    </citation>
    <scope>NUCLEOTIDE SEQUENCE</scope>
    <source>
        <strain evidence="3">36-1</strain>
    </source>
</reference>
<evidence type="ECO:0000256" key="1">
    <source>
        <dbReference type="SAM" id="MobiDB-lite"/>
    </source>
</evidence>
<organism evidence="3 4">
    <name type="scientific">Purpureocillium lilacinum</name>
    <name type="common">Paecilomyces lilacinus</name>
    <dbReference type="NCBI Taxonomy" id="33203"/>
    <lineage>
        <taxon>Eukaryota</taxon>
        <taxon>Fungi</taxon>
        <taxon>Dikarya</taxon>
        <taxon>Ascomycota</taxon>
        <taxon>Pezizomycotina</taxon>
        <taxon>Sordariomycetes</taxon>
        <taxon>Hypocreomycetidae</taxon>
        <taxon>Hypocreales</taxon>
        <taxon>Ophiocordycipitaceae</taxon>
        <taxon>Purpureocillium</taxon>
    </lineage>
</organism>
<feature type="region of interest" description="Disordered" evidence="1">
    <location>
        <begin position="1"/>
        <end position="37"/>
    </location>
</feature>
<dbReference type="AlphaFoldDB" id="A0A2U3EG66"/>
<dbReference type="Proteomes" id="UP001287286">
    <property type="component" value="Unassembled WGS sequence"/>
</dbReference>
<evidence type="ECO:0000313" key="2">
    <source>
        <dbReference type="EMBL" id="KAK4088587.1"/>
    </source>
</evidence>
<dbReference type="EMBL" id="JAWRVI010000024">
    <property type="protein sequence ID" value="KAK4088587.1"/>
    <property type="molecule type" value="Genomic_DNA"/>
</dbReference>
<accession>A0A2U3EG66</accession>
<proteinExistence type="predicted"/>
<gene>
    <name evidence="3" type="ORF">PCL_08749</name>
    <name evidence="2" type="ORF">Purlil1_7138</name>
</gene>
<dbReference type="Proteomes" id="UP000245956">
    <property type="component" value="Unassembled WGS sequence"/>
</dbReference>
<dbReference type="EMBL" id="LCWV01000004">
    <property type="protein sequence ID" value="PWI73473.1"/>
    <property type="molecule type" value="Genomic_DNA"/>
</dbReference>
<comment type="caution">
    <text evidence="3">The sequence shown here is derived from an EMBL/GenBank/DDBJ whole genome shotgun (WGS) entry which is preliminary data.</text>
</comment>
<reference evidence="3 4" key="2">
    <citation type="journal article" date="2016" name="Front. Microbiol.">
        <title>Genome and transcriptome sequences reveal the specific parasitism of the nematophagous Purpureocillium lilacinum 36-1.</title>
        <authorList>
            <person name="Xie J."/>
            <person name="Li S."/>
            <person name="Mo C."/>
            <person name="Xiao X."/>
            <person name="Peng D."/>
            <person name="Wang G."/>
            <person name="Xiao Y."/>
        </authorList>
    </citation>
    <scope>NUCLEOTIDE SEQUENCE [LARGE SCALE GENOMIC DNA]</scope>
    <source>
        <strain evidence="3 4">36-1</strain>
    </source>
</reference>
<feature type="region of interest" description="Disordered" evidence="1">
    <location>
        <begin position="50"/>
        <end position="74"/>
    </location>
</feature>
<sequence>MPREPGHHLAPHWRRASGRWRPGPTPPSPGSHRPIAGGFAVLGGGWFGRHVTHSGTHPASHGRGQTRHGQSGNGRARALRFFTAAGLPFGARGRGHAHARFVCPPFGVYGVERIRSFDDGIPLRPPARPAHQGRPAKLAPVGAPPILLMVRLSRHKSPPAMVWSASTRQWSESHDGQLAPRRLQL</sequence>
<reference evidence="2" key="3">
    <citation type="submission" date="2023-11" db="EMBL/GenBank/DDBJ databases">
        <authorList>
            <person name="Beijen E."/>
            <person name="Ohm R.A."/>
        </authorList>
    </citation>
    <scope>NUCLEOTIDE SEQUENCE</scope>
    <source>
        <strain evidence="2">CBS 150709</strain>
    </source>
</reference>
<feature type="compositionally biased region" description="Basic residues" evidence="1">
    <location>
        <begin position="9"/>
        <end position="18"/>
    </location>
</feature>
<evidence type="ECO:0000313" key="4">
    <source>
        <dbReference type="Proteomes" id="UP000245956"/>
    </source>
</evidence>
<name>A0A2U3EG66_PURLI</name>
<evidence type="ECO:0000313" key="3">
    <source>
        <dbReference type="EMBL" id="PWI73473.1"/>
    </source>
</evidence>
<evidence type="ECO:0000313" key="5">
    <source>
        <dbReference type="Proteomes" id="UP001287286"/>
    </source>
</evidence>
<reference evidence="2 5" key="4">
    <citation type="journal article" date="2024" name="Microbiol. Resour. Announc.">
        <title>Genome annotations for the ascomycete fungi Trichoderma harzianum, Trichoderma aggressivum, and Purpureocillium lilacinum.</title>
        <authorList>
            <person name="Beijen E.P.W."/>
            <person name="Ohm R.A."/>
        </authorList>
    </citation>
    <scope>NUCLEOTIDE SEQUENCE [LARGE SCALE GENOMIC DNA]</scope>
    <source>
        <strain evidence="2 5">CBS 150709</strain>
    </source>
</reference>
<protein>
    <submittedName>
        <fullName evidence="3">Uncharacterized protein</fullName>
    </submittedName>
</protein>
<feature type="region of interest" description="Disordered" evidence="1">
    <location>
        <begin position="166"/>
        <end position="185"/>
    </location>
</feature>
<keyword evidence="5" id="KW-1185">Reference proteome</keyword>